<keyword evidence="1" id="KW-0812">Transmembrane</keyword>
<comment type="caution">
    <text evidence="3">The sequence shown here is derived from an EMBL/GenBank/DDBJ whole genome shotgun (WGS) entry which is preliminary data.</text>
</comment>
<name>A0A438GMQ6_VITVI</name>
<reference evidence="3 4" key="1">
    <citation type="journal article" date="2018" name="PLoS Genet.">
        <title>Population sequencing reveals clonal diversity and ancestral inbreeding in the grapevine cultivar Chardonnay.</title>
        <authorList>
            <person name="Roach M.J."/>
            <person name="Johnson D.L."/>
            <person name="Bohlmann J."/>
            <person name="van Vuuren H.J."/>
            <person name="Jones S.J."/>
            <person name="Pretorius I.S."/>
            <person name="Schmidt S.A."/>
            <person name="Borneman A.R."/>
        </authorList>
    </citation>
    <scope>NUCLEOTIDE SEQUENCE [LARGE SCALE GENOMIC DNA]</scope>
    <source>
        <strain evidence="4">cv. Chardonnay</strain>
        <tissue evidence="3">Leaf</tissue>
    </source>
</reference>
<dbReference type="Pfam" id="PF07727">
    <property type="entry name" value="RVT_2"/>
    <property type="match status" value="1"/>
</dbReference>
<organism evidence="3 4">
    <name type="scientific">Vitis vinifera</name>
    <name type="common">Grape</name>
    <dbReference type="NCBI Taxonomy" id="29760"/>
    <lineage>
        <taxon>Eukaryota</taxon>
        <taxon>Viridiplantae</taxon>
        <taxon>Streptophyta</taxon>
        <taxon>Embryophyta</taxon>
        <taxon>Tracheophyta</taxon>
        <taxon>Spermatophyta</taxon>
        <taxon>Magnoliopsida</taxon>
        <taxon>eudicotyledons</taxon>
        <taxon>Gunneridae</taxon>
        <taxon>Pentapetalae</taxon>
        <taxon>rosids</taxon>
        <taxon>Vitales</taxon>
        <taxon>Vitaceae</taxon>
        <taxon>Viteae</taxon>
        <taxon>Vitis</taxon>
    </lineage>
</organism>
<protein>
    <recommendedName>
        <fullName evidence="2">Reverse transcriptase Ty1/copia-type domain-containing protein</fullName>
    </recommendedName>
</protein>
<dbReference type="Proteomes" id="UP000288805">
    <property type="component" value="Unassembled WGS sequence"/>
</dbReference>
<dbReference type="AlphaFoldDB" id="A0A438GMQ6"/>
<proteinExistence type="predicted"/>
<dbReference type="InterPro" id="IPR013103">
    <property type="entry name" value="RVT_2"/>
</dbReference>
<evidence type="ECO:0000313" key="3">
    <source>
        <dbReference type="EMBL" id="RVW73503.1"/>
    </source>
</evidence>
<gene>
    <name evidence="3" type="ORF">CK203_060022</name>
</gene>
<evidence type="ECO:0000313" key="4">
    <source>
        <dbReference type="Proteomes" id="UP000288805"/>
    </source>
</evidence>
<feature type="domain" description="Reverse transcriptase Ty1/copia-type" evidence="2">
    <location>
        <begin position="64"/>
        <end position="119"/>
    </location>
</feature>
<accession>A0A438GMQ6</accession>
<evidence type="ECO:0000259" key="2">
    <source>
        <dbReference type="Pfam" id="PF07727"/>
    </source>
</evidence>
<keyword evidence="1" id="KW-1133">Transmembrane helix</keyword>
<evidence type="ECO:0000256" key="1">
    <source>
        <dbReference type="SAM" id="Phobius"/>
    </source>
</evidence>
<dbReference type="EMBL" id="QGNW01000390">
    <property type="protein sequence ID" value="RVW73503.1"/>
    <property type="molecule type" value="Genomic_DNA"/>
</dbReference>
<sequence>MAAKLSGRIPDVDIRVECRRQSDGIPTRVEMSYDSRPGGMSRIPYSLYSGFAYGFQRTLLNLGLLCEFEMSMIGELNFFLGLQIKQLKEGTFINQAKYIRDLLKRFNMEEAKTMKTPMSSSIKLDMDEKGKSVNSTMYRGMIGGGSRDKKMQKIWPVDQAVDRFVGAGNLKRPPTLHFSPVLLHTLKTLHIPTSRSFRGDFSLTACLKLGFNFISMRLGLRVGVLSLLFDFILPLDFSFSLSRSLDDSKARDEGTSRAQGKRPVEPSQPEFEGLFGRMGWLPVVTIFEPIFLTLVWAFYSLVTYGLGGPILSTVRGVEIRLSPKSICRILDIPLVGLRVCPGDGQTIGTQPDRAQSSPSSHDLLHLIATSRTSRRGLLP</sequence>
<feature type="transmembrane region" description="Helical" evidence="1">
    <location>
        <begin position="279"/>
        <end position="302"/>
    </location>
</feature>
<keyword evidence="1" id="KW-0472">Membrane</keyword>